<dbReference type="EMBL" id="AKIJ01000002">
    <property type="protein sequence ID" value="KFG26846.1"/>
    <property type="molecule type" value="Genomic_DNA"/>
</dbReference>
<dbReference type="Proteomes" id="UP000054524">
    <property type="component" value="Unassembled WGS sequence"/>
</dbReference>
<name>A0A086J3X8_NEMA1</name>
<comment type="caution">
    <text evidence="2">The sequence shown here is derived from an EMBL/GenBank/DDBJ whole genome shotgun (WGS) entry which is preliminary data.</text>
</comment>
<dbReference type="AlphaFoldDB" id="A0A086J3X8"/>
<sequence length="517" mass="60139">MRIDIYLTIVLLSIWGLARSQNDPVKMLNNLIRLNPRLVGIDEAIHINMLEEVDEEGEITADMMCNLEKPFDSERTQHALRFYVMIRILVDSATILKELLPNLIQIYKHYYSFVEELSCKTKELAVPTIKHHSAERIILEMYVQNIQEMEKRLKTSEAFACGIKELDLIEKLVQVDWTQEYNYYIKNKKSNVLNECYASLKRLSSHTYNMHVTQMALDTILNSHINFLNGLQQHSTTAIISPASCKKGSCIICKSFDSVDIMKTHKKHLPWSYIAVSLPFRVSMSFEEFFSAIGPETPFYKIDHFKKEISFGDYKENLLCLYNKSILYDKEYNLAVTSVLKNNYIRLESMLISDFHIDGINQVLYQIKKSPIMGPSSPMWENIRKILIIPASTIKNHLKDVSPDVNITFCELSKELIFFSYVFKDTMCHFFNTYFLWIQSSASDHVDAMNNFYVRPKPALLKNMYDAKEYYETRAFDNLISMHSTICVLVRILKKITDSIELLDIVDLKTSPCMQPE</sequence>
<evidence type="ECO:0000256" key="1">
    <source>
        <dbReference type="SAM" id="SignalP"/>
    </source>
</evidence>
<gene>
    <name evidence="2" type="ORF">NESG_01002</name>
</gene>
<accession>A0A086J3X8</accession>
<dbReference type="RefSeq" id="XP_052905401.1">
    <property type="nucleotide sequence ID" value="XM_053048641.1"/>
</dbReference>
<keyword evidence="3" id="KW-1185">Reference proteome</keyword>
<keyword evidence="1" id="KW-0732">Signal</keyword>
<dbReference type="HOGENOM" id="CLU_526847_0_0_1"/>
<reference evidence="2 3" key="1">
    <citation type="journal article" date="2014" name="Genome Announc.">
        <title>Genome Sequence of the Microsporidian Species Nematocida sp1 Strain ERTm6 (ATCC PRA-372).</title>
        <authorList>
            <person name="Bakowski M.A."/>
            <person name="Priest M."/>
            <person name="Young S."/>
            <person name="Cuomo C.A."/>
            <person name="Troemel E.R."/>
        </authorList>
    </citation>
    <scope>NUCLEOTIDE SEQUENCE [LARGE SCALE GENOMIC DNA]</scope>
    <source>
        <strain evidence="2 3">ERTm6</strain>
    </source>
</reference>
<feature type="chain" id="PRO_5001807990" evidence="1">
    <location>
        <begin position="21"/>
        <end position="517"/>
    </location>
</feature>
<evidence type="ECO:0000313" key="2">
    <source>
        <dbReference type="EMBL" id="KFG26846.1"/>
    </source>
</evidence>
<dbReference type="GeneID" id="77675975"/>
<evidence type="ECO:0000313" key="3">
    <source>
        <dbReference type="Proteomes" id="UP000054524"/>
    </source>
</evidence>
<protein>
    <submittedName>
        <fullName evidence="2">Uncharacterized protein</fullName>
    </submittedName>
</protein>
<feature type="signal peptide" evidence="1">
    <location>
        <begin position="1"/>
        <end position="20"/>
    </location>
</feature>
<proteinExistence type="predicted"/>
<organism evidence="2 3">
    <name type="scientific">Nematocida ausubeli (strain ATCC PRA-371 / ERTm2)</name>
    <name type="common">Nematode killer fungus</name>
    <dbReference type="NCBI Taxonomy" id="1913371"/>
    <lineage>
        <taxon>Eukaryota</taxon>
        <taxon>Fungi</taxon>
        <taxon>Fungi incertae sedis</taxon>
        <taxon>Microsporidia</taxon>
        <taxon>Nematocida</taxon>
    </lineage>
</organism>